<proteinExistence type="predicted"/>
<dbReference type="AlphaFoldDB" id="A0A1I5V674"/>
<organism evidence="2 3">
    <name type="scientific">Parafilimonas terrae</name>
    <dbReference type="NCBI Taxonomy" id="1465490"/>
    <lineage>
        <taxon>Bacteria</taxon>
        <taxon>Pseudomonadati</taxon>
        <taxon>Bacteroidota</taxon>
        <taxon>Chitinophagia</taxon>
        <taxon>Chitinophagales</taxon>
        <taxon>Chitinophagaceae</taxon>
        <taxon>Parafilimonas</taxon>
    </lineage>
</organism>
<dbReference type="GO" id="GO:0003677">
    <property type="term" value="F:DNA binding"/>
    <property type="evidence" value="ECO:0007669"/>
    <property type="project" value="InterPro"/>
</dbReference>
<dbReference type="SUPFAM" id="SSF47413">
    <property type="entry name" value="lambda repressor-like DNA-binding domains"/>
    <property type="match status" value="1"/>
</dbReference>
<dbReference type="InterPro" id="IPR010982">
    <property type="entry name" value="Lambda_DNA-bd_dom_sf"/>
</dbReference>
<dbReference type="CDD" id="cd00093">
    <property type="entry name" value="HTH_XRE"/>
    <property type="match status" value="1"/>
</dbReference>
<accession>A0A1I5V674</accession>
<evidence type="ECO:0000313" key="3">
    <source>
        <dbReference type="Proteomes" id="UP000199031"/>
    </source>
</evidence>
<gene>
    <name evidence="2" type="ORF">SAMN05444277_104208</name>
</gene>
<dbReference type="PROSITE" id="PS50943">
    <property type="entry name" value="HTH_CROC1"/>
    <property type="match status" value="1"/>
</dbReference>
<dbReference type="Gene3D" id="1.10.260.40">
    <property type="entry name" value="lambda repressor-like DNA-binding domains"/>
    <property type="match status" value="1"/>
</dbReference>
<keyword evidence="3" id="KW-1185">Reference proteome</keyword>
<reference evidence="2 3" key="1">
    <citation type="submission" date="2016-10" db="EMBL/GenBank/DDBJ databases">
        <authorList>
            <person name="de Groot N.N."/>
        </authorList>
    </citation>
    <scope>NUCLEOTIDE SEQUENCE [LARGE SCALE GENOMIC DNA]</scope>
    <source>
        <strain evidence="2 3">DSM 28286</strain>
    </source>
</reference>
<sequence length="133" mass="15429">MTTTAKKVHEGRNVKRFREMLGIKQDALAAELGDDWNQQKISLLEQKETLDPVILKDVAAALKIPAEAIQNFDEEQAVNVIANTFNERSFENAFANNCTFNFNPIDKMIELYERMLQQQREMIEKLEKLIEKK</sequence>
<dbReference type="EMBL" id="FOXQ01000004">
    <property type="protein sequence ID" value="SFQ02446.1"/>
    <property type="molecule type" value="Genomic_DNA"/>
</dbReference>
<protein>
    <submittedName>
        <fullName evidence="2">Helix-turn-helix domain-containing protein</fullName>
    </submittedName>
</protein>
<evidence type="ECO:0000313" key="2">
    <source>
        <dbReference type="EMBL" id="SFQ02446.1"/>
    </source>
</evidence>
<dbReference type="Proteomes" id="UP000199031">
    <property type="component" value="Unassembled WGS sequence"/>
</dbReference>
<feature type="domain" description="HTH cro/C1-type" evidence="1">
    <location>
        <begin position="14"/>
        <end position="69"/>
    </location>
</feature>
<dbReference type="STRING" id="1465490.SAMN05444277_104208"/>
<evidence type="ECO:0000259" key="1">
    <source>
        <dbReference type="PROSITE" id="PS50943"/>
    </source>
</evidence>
<dbReference type="InterPro" id="IPR001387">
    <property type="entry name" value="Cro/C1-type_HTH"/>
</dbReference>
<name>A0A1I5V674_9BACT</name>
<dbReference type="OrthoDB" id="674774at2"/>
<dbReference type="RefSeq" id="WP_090657492.1">
    <property type="nucleotide sequence ID" value="NZ_FOXQ01000004.1"/>
</dbReference>